<name>A0A922HZI0_DERFA</name>
<proteinExistence type="predicted"/>
<evidence type="ECO:0000313" key="1">
    <source>
        <dbReference type="EMBL" id="KAH9511722.1"/>
    </source>
</evidence>
<accession>A0A922HZI0</accession>
<reference evidence="1" key="2">
    <citation type="journal article" date="2022" name="Res Sq">
        <title>Comparative Genomics Reveals Insights into the Divergent Evolution of Astigmatic Mites and Household Pest Adaptations.</title>
        <authorList>
            <person name="Xiong Q."/>
            <person name="Wan A.T.-Y."/>
            <person name="Liu X.-Y."/>
            <person name="Fung C.S.-H."/>
            <person name="Xiao X."/>
            <person name="Malainual N."/>
            <person name="Hou J."/>
            <person name="Wang L."/>
            <person name="Wang M."/>
            <person name="Yang K."/>
            <person name="Cui Y."/>
            <person name="Leung E."/>
            <person name="Nong W."/>
            <person name="Shin S.-K."/>
            <person name="Au S."/>
            <person name="Jeong K.Y."/>
            <person name="Chew F.T."/>
            <person name="Hui J."/>
            <person name="Leung T.F."/>
            <person name="Tungtrongchitr A."/>
            <person name="Zhong N."/>
            <person name="Liu Z."/>
            <person name="Tsui S."/>
        </authorList>
    </citation>
    <scope>NUCLEOTIDE SEQUENCE</scope>
    <source>
        <strain evidence="1">Derf</strain>
        <tissue evidence="1">Whole organism</tissue>
    </source>
</reference>
<gene>
    <name evidence="1" type="ORF">DERF_010161</name>
</gene>
<organism evidence="1 2">
    <name type="scientific">Dermatophagoides farinae</name>
    <name type="common">American house dust mite</name>
    <dbReference type="NCBI Taxonomy" id="6954"/>
    <lineage>
        <taxon>Eukaryota</taxon>
        <taxon>Metazoa</taxon>
        <taxon>Ecdysozoa</taxon>
        <taxon>Arthropoda</taxon>
        <taxon>Chelicerata</taxon>
        <taxon>Arachnida</taxon>
        <taxon>Acari</taxon>
        <taxon>Acariformes</taxon>
        <taxon>Sarcoptiformes</taxon>
        <taxon>Astigmata</taxon>
        <taxon>Psoroptidia</taxon>
        <taxon>Analgoidea</taxon>
        <taxon>Pyroglyphidae</taxon>
        <taxon>Dermatophagoidinae</taxon>
        <taxon>Dermatophagoides</taxon>
    </lineage>
</organism>
<protein>
    <submittedName>
        <fullName evidence="1">Uncharacterized protein</fullName>
    </submittedName>
</protein>
<evidence type="ECO:0000313" key="2">
    <source>
        <dbReference type="Proteomes" id="UP000790347"/>
    </source>
</evidence>
<sequence>MSFIYPSIHSGYLIRWSTIKNDDYNNNNDDDDWLSNNLAFKISFFLGWFPFSQINQVIQLLVY</sequence>
<keyword evidence="2" id="KW-1185">Reference proteome</keyword>
<dbReference type="Proteomes" id="UP000790347">
    <property type="component" value="Unassembled WGS sequence"/>
</dbReference>
<comment type="caution">
    <text evidence="1">The sequence shown here is derived from an EMBL/GenBank/DDBJ whole genome shotgun (WGS) entry which is preliminary data.</text>
</comment>
<dbReference type="AlphaFoldDB" id="A0A922HZI0"/>
<dbReference type="EMBL" id="ASGP02000004">
    <property type="protein sequence ID" value="KAH9511722.1"/>
    <property type="molecule type" value="Genomic_DNA"/>
</dbReference>
<reference evidence="1" key="1">
    <citation type="submission" date="2013-05" db="EMBL/GenBank/DDBJ databases">
        <authorList>
            <person name="Yim A.K.Y."/>
            <person name="Chan T.F."/>
            <person name="Ji K.M."/>
            <person name="Liu X.Y."/>
            <person name="Zhou J.W."/>
            <person name="Li R.Q."/>
            <person name="Yang K.Y."/>
            <person name="Li J."/>
            <person name="Li M."/>
            <person name="Law P.T.W."/>
            <person name="Wu Y.L."/>
            <person name="Cai Z.L."/>
            <person name="Qin H."/>
            <person name="Bao Y."/>
            <person name="Leung R.K.K."/>
            <person name="Ng P.K.S."/>
            <person name="Zou J."/>
            <person name="Zhong X.J."/>
            <person name="Ran P.X."/>
            <person name="Zhong N.S."/>
            <person name="Liu Z.G."/>
            <person name="Tsui S.K.W."/>
        </authorList>
    </citation>
    <scope>NUCLEOTIDE SEQUENCE</scope>
    <source>
        <strain evidence="1">Derf</strain>
        <tissue evidence="1">Whole organism</tissue>
    </source>
</reference>